<organism evidence="3">
    <name type="scientific">uncultured Caudovirales phage</name>
    <dbReference type="NCBI Taxonomy" id="2100421"/>
    <lineage>
        <taxon>Viruses</taxon>
        <taxon>Duplodnaviria</taxon>
        <taxon>Heunggongvirae</taxon>
        <taxon>Uroviricota</taxon>
        <taxon>Caudoviricetes</taxon>
        <taxon>Peduoviridae</taxon>
        <taxon>Maltschvirus</taxon>
        <taxon>Maltschvirus maltsch</taxon>
    </lineage>
</organism>
<reference evidence="3" key="1">
    <citation type="submission" date="2020-05" db="EMBL/GenBank/DDBJ databases">
        <authorList>
            <person name="Chiriac C."/>
            <person name="Salcher M."/>
            <person name="Ghai R."/>
            <person name="Kavagutti S V."/>
        </authorList>
    </citation>
    <scope>NUCLEOTIDE SEQUENCE</scope>
</reference>
<evidence type="ECO:0008006" key="4">
    <source>
        <dbReference type="Google" id="ProtNLM"/>
    </source>
</evidence>
<dbReference type="EMBL" id="LR796981">
    <property type="protein sequence ID" value="CAB4179052.1"/>
    <property type="molecule type" value="Genomic_DNA"/>
</dbReference>
<feature type="region of interest" description="Disordered" evidence="1">
    <location>
        <begin position="163"/>
        <end position="188"/>
    </location>
</feature>
<dbReference type="EMBL" id="LR797501">
    <property type="protein sequence ID" value="CAB4220640.1"/>
    <property type="molecule type" value="Genomic_DNA"/>
</dbReference>
<proteinExistence type="predicted"/>
<feature type="compositionally biased region" description="Basic and acidic residues" evidence="1">
    <location>
        <begin position="165"/>
        <end position="188"/>
    </location>
</feature>
<gene>
    <name evidence="2" type="ORF">UFOVP1033_46</name>
    <name evidence="3" type="ORF">UFOVP1631_46</name>
</gene>
<sequence length="328" mass="36733">MNVPVEAYSANLTDFQFRLLATICHLAGSEGRFKASAAQLGIATGNVTEKTVRRGLLALEEAGFIKRTKTKRANGYRGADLLDITSPQVTSGLLEAQEIRASNVHTSHDYKSRSNITNKSLVPNSKDSNQLKDIRNTEGVSLKEIRVPMRKWEDDSDSLAGFGLIEERDAPQPKIRKSDPKTRGQRPEHEWTPMDVAAEFSYRVGKRYPLLPGTVNVRQLSGALSKFRKQYQTTALVELELLKLFMADERNFQNIGDEAPFLYKMYLASFGKKMNQARENLGLNKVNAKVDTSDKVSTLTASDGKVFQNSLSGRTQLERYEKRLGVNK</sequence>
<evidence type="ECO:0000256" key="1">
    <source>
        <dbReference type="SAM" id="MobiDB-lite"/>
    </source>
</evidence>
<evidence type="ECO:0000313" key="3">
    <source>
        <dbReference type="EMBL" id="CAB4220640.1"/>
    </source>
</evidence>
<feature type="compositionally biased region" description="Polar residues" evidence="1">
    <location>
        <begin position="113"/>
        <end position="128"/>
    </location>
</feature>
<accession>A0A6J5SZD8</accession>
<evidence type="ECO:0000313" key="2">
    <source>
        <dbReference type="EMBL" id="CAB4179052.1"/>
    </source>
</evidence>
<protein>
    <recommendedName>
        <fullName evidence="4">Helix-turn-helix domain containing protein</fullName>
    </recommendedName>
</protein>
<feature type="region of interest" description="Disordered" evidence="1">
    <location>
        <begin position="110"/>
        <end position="130"/>
    </location>
</feature>
<name>A0A6J5SZD8_9CAUD</name>